<organism evidence="2">
    <name type="scientific">mine drainage metagenome</name>
    <dbReference type="NCBI Taxonomy" id="410659"/>
    <lineage>
        <taxon>unclassified sequences</taxon>
        <taxon>metagenomes</taxon>
        <taxon>ecological metagenomes</taxon>
    </lineage>
</organism>
<name>T0Z560_9ZZZZ</name>
<evidence type="ECO:0000256" key="1">
    <source>
        <dbReference type="SAM" id="Coils"/>
    </source>
</evidence>
<feature type="coiled-coil region" evidence="1">
    <location>
        <begin position="101"/>
        <end position="143"/>
    </location>
</feature>
<reference evidence="2" key="2">
    <citation type="journal article" date="2014" name="ISME J.">
        <title>Microbial stratification in low pH oxic and suboxic macroscopic growths along an acid mine drainage.</title>
        <authorList>
            <person name="Mendez-Garcia C."/>
            <person name="Mesa V."/>
            <person name="Sprenger R.R."/>
            <person name="Richter M."/>
            <person name="Diez M.S."/>
            <person name="Solano J."/>
            <person name="Bargiela R."/>
            <person name="Golyshina O.V."/>
            <person name="Manteca A."/>
            <person name="Ramos J.L."/>
            <person name="Gallego J.R."/>
            <person name="Llorente I."/>
            <person name="Martins Dos Santos V.A."/>
            <person name="Jensen O.N."/>
            <person name="Pelaez A.I."/>
            <person name="Sanchez J."/>
            <person name="Ferrer M."/>
        </authorList>
    </citation>
    <scope>NUCLEOTIDE SEQUENCE</scope>
</reference>
<reference evidence="2" key="1">
    <citation type="submission" date="2013-08" db="EMBL/GenBank/DDBJ databases">
        <authorList>
            <person name="Mendez C."/>
            <person name="Richter M."/>
            <person name="Ferrer M."/>
            <person name="Sanchez J."/>
        </authorList>
    </citation>
    <scope>NUCLEOTIDE SEQUENCE</scope>
</reference>
<comment type="caution">
    <text evidence="2">The sequence shown here is derived from an EMBL/GenBank/DDBJ whole genome shotgun (WGS) entry which is preliminary data.</text>
</comment>
<accession>T0Z560</accession>
<evidence type="ECO:0000313" key="2">
    <source>
        <dbReference type="EMBL" id="EQD43171.1"/>
    </source>
</evidence>
<keyword evidence="2" id="KW-0255">Endonuclease</keyword>
<keyword evidence="2" id="KW-0378">Hydrolase</keyword>
<keyword evidence="2" id="KW-0540">Nuclease</keyword>
<sequence>MGLACHPTESNPENAVKDLVSFLPVLAYDGANMVQIDAGGILDIAMAGTSATLLARKWESALLVNVDNDTLRRIMDNPEAMAAVERIEGWRSLGDNIIETIINKSEMVKELKNKAKDLSAREKKQLTDEEREYKCKRKMVQEKLIKFATRIPAF</sequence>
<feature type="non-terminal residue" evidence="2">
    <location>
        <position position="154"/>
    </location>
</feature>
<dbReference type="EMBL" id="AUZZ01007216">
    <property type="protein sequence ID" value="EQD43171.1"/>
    <property type="molecule type" value="Genomic_DNA"/>
</dbReference>
<dbReference type="GO" id="GO:0004519">
    <property type="term" value="F:endonuclease activity"/>
    <property type="evidence" value="ECO:0007669"/>
    <property type="project" value="UniProtKB-KW"/>
</dbReference>
<protein>
    <submittedName>
        <fullName evidence="2">Type III restriction system endonuclease</fullName>
    </submittedName>
</protein>
<keyword evidence="1" id="KW-0175">Coiled coil</keyword>
<dbReference type="AlphaFoldDB" id="T0Z560"/>
<proteinExistence type="predicted"/>
<gene>
    <name evidence="2" type="ORF">B2A_09996</name>
</gene>